<keyword evidence="3" id="KW-1185">Reference proteome</keyword>
<name>A0ABT2K9K2_9RHOB</name>
<dbReference type="EMBL" id="JANAVZ010000005">
    <property type="protein sequence ID" value="MCT4333212.1"/>
    <property type="molecule type" value="Genomic_DNA"/>
</dbReference>
<proteinExistence type="predicted"/>
<feature type="region of interest" description="Disordered" evidence="1">
    <location>
        <begin position="1"/>
        <end position="78"/>
    </location>
</feature>
<evidence type="ECO:0000256" key="1">
    <source>
        <dbReference type="SAM" id="MobiDB-lite"/>
    </source>
</evidence>
<accession>A0ABT2K9K2</accession>
<dbReference type="Proteomes" id="UP001320702">
    <property type="component" value="Unassembled WGS sequence"/>
</dbReference>
<gene>
    <name evidence="2" type="ORF">MU516_10080</name>
</gene>
<sequence length="78" mass="8927">MTRKSKPSPLFGQYFKPPETLQDRTTAAAMQIIDEDRARRDEQSAKLKEARLERDEKRAADAQAQSEPKPRPSRKKSG</sequence>
<protein>
    <submittedName>
        <fullName evidence="2">Uncharacterized protein</fullName>
    </submittedName>
</protein>
<evidence type="ECO:0000313" key="3">
    <source>
        <dbReference type="Proteomes" id="UP001320702"/>
    </source>
</evidence>
<dbReference type="RefSeq" id="WP_260277101.1">
    <property type="nucleotide sequence ID" value="NZ_JANAVZ010000005.1"/>
</dbReference>
<comment type="caution">
    <text evidence="2">The sequence shown here is derived from an EMBL/GenBank/DDBJ whole genome shotgun (WGS) entry which is preliminary data.</text>
</comment>
<reference evidence="2 3" key="1">
    <citation type="submission" date="2022-04" db="EMBL/GenBank/DDBJ databases">
        <title>Paracoccus sp. YLB-12 draft genome sequence.</title>
        <authorList>
            <person name="Yu L."/>
        </authorList>
    </citation>
    <scope>NUCLEOTIDE SEQUENCE [LARGE SCALE GENOMIC DNA]</scope>
    <source>
        <strain evidence="2 3">YLB-12</strain>
    </source>
</reference>
<feature type="compositionally biased region" description="Basic and acidic residues" evidence="1">
    <location>
        <begin position="34"/>
        <end position="60"/>
    </location>
</feature>
<evidence type="ECO:0000313" key="2">
    <source>
        <dbReference type="EMBL" id="MCT4333212.1"/>
    </source>
</evidence>
<organism evidence="2 3">
    <name type="scientific">Paracoccus maritimus</name>
    <dbReference type="NCBI Taxonomy" id="2933292"/>
    <lineage>
        <taxon>Bacteria</taxon>
        <taxon>Pseudomonadati</taxon>
        <taxon>Pseudomonadota</taxon>
        <taxon>Alphaproteobacteria</taxon>
        <taxon>Rhodobacterales</taxon>
        <taxon>Paracoccaceae</taxon>
        <taxon>Paracoccus</taxon>
    </lineage>
</organism>